<dbReference type="GO" id="GO:0046983">
    <property type="term" value="F:protein dimerization activity"/>
    <property type="evidence" value="ECO:0007669"/>
    <property type="project" value="InterPro"/>
</dbReference>
<dbReference type="AlphaFoldDB" id="A0A8B9AUW3"/>
<dbReference type="PANTHER" id="PTHR45914:SF12">
    <property type="entry name" value="TRANSCRIPTION FACTOR BHLH87"/>
    <property type="match status" value="1"/>
</dbReference>
<dbReference type="Pfam" id="PF00010">
    <property type="entry name" value="HLH"/>
    <property type="match status" value="1"/>
</dbReference>
<dbReference type="GeneID" id="103719401"/>
<comment type="subcellular location">
    <subcellularLocation>
        <location evidence="1">Nucleus</location>
    </subcellularLocation>
</comment>
<dbReference type="GO" id="GO:0005634">
    <property type="term" value="C:nucleus"/>
    <property type="evidence" value="ECO:0007669"/>
    <property type="project" value="UniProtKB-SubCell"/>
</dbReference>
<dbReference type="RefSeq" id="XP_038987164.1">
    <property type="nucleotide sequence ID" value="XM_039131236.1"/>
</dbReference>
<protein>
    <submittedName>
        <fullName evidence="9">Uncharacterized protein LOC103719401 isoform X1</fullName>
    </submittedName>
</protein>
<dbReference type="KEGG" id="pda:103719401"/>
<gene>
    <name evidence="9" type="primary">LOC103719401</name>
</gene>
<dbReference type="CDD" id="cd11454">
    <property type="entry name" value="bHLH_AtIND_like"/>
    <property type="match status" value="1"/>
</dbReference>
<keyword evidence="3" id="KW-0805">Transcription regulation</keyword>
<evidence type="ECO:0000256" key="1">
    <source>
        <dbReference type="ARBA" id="ARBA00004123"/>
    </source>
</evidence>
<feature type="domain" description="BHLH" evidence="7">
    <location>
        <begin position="318"/>
        <end position="367"/>
    </location>
</feature>
<dbReference type="GO" id="GO:0003700">
    <property type="term" value="F:DNA-binding transcription factor activity"/>
    <property type="evidence" value="ECO:0007669"/>
    <property type="project" value="InterPro"/>
</dbReference>
<evidence type="ECO:0000313" key="8">
    <source>
        <dbReference type="Proteomes" id="UP000228380"/>
    </source>
</evidence>
<dbReference type="SMART" id="SM00353">
    <property type="entry name" value="HLH"/>
    <property type="match status" value="1"/>
</dbReference>
<proteinExistence type="inferred from homology"/>
<dbReference type="Gene3D" id="4.10.280.10">
    <property type="entry name" value="Helix-loop-helix DNA-binding domain"/>
    <property type="match status" value="1"/>
</dbReference>
<sequence>MDSSSWNNLTTTRQDIASIPSCLWSNLQYDAFSESNEDYSNKDQAFFTSGLELQGIQASEMSSNLDGGEMVEMLAPALDSINNNLDLEFLQCQQVTRLVADSVLEKSRVGATWGDALPSSRLCSLPPIISSKAVDPFDSLTETIGSSAELRLLSDLTNDESGISAIFSSSELNIHNLGYSGNISSGESENHGSFDHHRGEVASVSQASSNPHHAQPGFSNPDQTHAEQAKGKPIPKRELEEAGIEISFGDGPRPKKSRSEKKHLGSSSINFGHESGYEPDTEAIAQVKEMIYRAAALRPVNLEVEEAVEKPKRKNVRISSDPQTVAARLRRERISERLRVLQSLVPGGSKMDTASMLDEAANYLKFLKSQVKVLETQVVAHRTAHGQRHSLRAEGTVPLIRAKRALEKTTNHIGYHMVEIFKKKKRRRAMPLAVPSAPPGSLSPHLSHEINQLLMSFREKKNRSCCNKLRVFGDMDCQVAVVFLYLYVSHVPLFFSFTQKEGIW</sequence>
<evidence type="ECO:0000256" key="2">
    <source>
        <dbReference type="ARBA" id="ARBA00005510"/>
    </source>
</evidence>
<dbReference type="FunFam" id="4.10.280.10:FF:000089">
    <property type="entry name" value="Transcription factor LAX PANICLE"/>
    <property type="match status" value="1"/>
</dbReference>
<evidence type="ECO:0000256" key="4">
    <source>
        <dbReference type="ARBA" id="ARBA00023163"/>
    </source>
</evidence>
<dbReference type="Proteomes" id="UP000228380">
    <property type="component" value="Chromosome 11"/>
</dbReference>
<dbReference type="PROSITE" id="PS50888">
    <property type="entry name" value="BHLH"/>
    <property type="match status" value="1"/>
</dbReference>
<feature type="compositionally biased region" description="Basic and acidic residues" evidence="6">
    <location>
        <begin position="224"/>
        <end position="240"/>
    </location>
</feature>
<keyword evidence="5" id="KW-0539">Nucleus</keyword>
<evidence type="ECO:0000313" key="9">
    <source>
        <dbReference type="RefSeq" id="XP_038987164.1"/>
    </source>
</evidence>
<reference evidence="8" key="1">
    <citation type="journal article" date="2019" name="Nat. Commun.">
        <title>Genome-wide association mapping of date palm fruit traits.</title>
        <authorList>
            <person name="Hazzouri K.M."/>
            <person name="Gros-Balthazard M."/>
            <person name="Flowers J.M."/>
            <person name="Copetti D."/>
            <person name="Lemansour A."/>
            <person name="Lebrun M."/>
            <person name="Masmoudi K."/>
            <person name="Ferrand S."/>
            <person name="Dhar M.I."/>
            <person name="Fresquez Z.A."/>
            <person name="Rosas U."/>
            <person name="Zhang J."/>
            <person name="Talag J."/>
            <person name="Lee S."/>
            <person name="Kudrna D."/>
            <person name="Powell R.F."/>
            <person name="Leitch I.J."/>
            <person name="Krueger R.R."/>
            <person name="Wing R.A."/>
            <person name="Amiri K.M.A."/>
            <person name="Purugganan M.D."/>
        </authorList>
    </citation>
    <scope>NUCLEOTIDE SEQUENCE [LARGE SCALE GENOMIC DNA]</scope>
    <source>
        <strain evidence="8">cv. Khalas</strain>
    </source>
</reference>
<dbReference type="InterPro" id="IPR036638">
    <property type="entry name" value="HLH_DNA-bd_sf"/>
</dbReference>
<dbReference type="OrthoDB" id="2017571at2759"/>
<evidence type="ECO:0000256" key="6">
    <source>
        <dbReference type="SAM" id="MobiDB-lite"/>
    </source>
</evidence>
<dbReference type="SUPFAM" id="SSF47459">
    <property type="entry name" value="HLH, helix-loop-helix DNA-binding domain"/>
    <property type="match status" value="1"/>
</dbReference>
<evidence type="ECO:0000256" key="3">
    <source>
        <dbReference type="ARBA" id="ARBA00023015"/>
    </source>
</evidence>
<reference evidence="9" key="2">
    <citation type="submission" date="2025-08" db="UniProtKB">
        <authorList>
            <consortium name="RefSeq"/>
        </authorList>
    </citation>
    <scope>IDENTIFICATION</scope>
    <source>
        <tissue evidence="9">Young leaves</tissue>
    </source>
</reference>
<name>A0A8B9AUW3_PHODC</name>
<organism evidence="8 9">
    <name type="scientific">Phoenix dactylifera</name>
    <name type="common">Date palm</name>
    <dbReference type="NCBI Taxonomy" id="42345"/>
    <lineage>
        <taxon>Eukaryota</taxon>
        <taxon>Viridiplantae</taxon>
        <taxon>Streptophyta</taxon>
        <taxon>Embryophyta</taxon>
        <taxon>Tracheophyta</taxon>
        <taxon>Spermatophyta</taxon>
        <taxon>Magnoliopsida</taxon>
        <taxon>Liliopsida</taxon>
        <taxon>Arecaceae</taxon>
        <taxon>Coryphoideae</taxon>
        <taxon>Phoeniceae</taxon>
        <taxon>Phoenix</taxon>
    </lineage>
</organism>
<keyword evidence="8" id="KW-1185">Reference proteome</keyword>
<dbReference type="InterPro" id="IPR011598">
    <property type="entry name" value="bHLH_dom"/>
</dbReference>
<evidence type="ECO:0000256" key="5">
    <source>
        <dbReference type="ARBA" id="ARBA00023242"/>
    </source>
</evidence>
<feature type="region of interest" description="Disordered" evidence="6">
    <location>
        <begin position="201"/>
        <end position="277"/>
    </location>
</feature>
<keyword evidence="4" id="KW-0804">Transcription</keyword>
<dbReference type="InterPro" id="IPR045843">
    <property type="entry name" value="IND-like"/>
</dbReference>
<feature type="compositionally biased region" description="Polar residues" evidence="6">
    <location>
        <begin position="203"/>
        <end position="223"/>
    </location>
</feature>
<comment type="similarity">
    <text evidence="2">Belongs to the bHLH protein family.</text>
</comment>
<dbReference type="PANTHER" id="PTHR45914">
    <property type="entry name" value="TRANSCRIPTION FACTOR HEC3-RELATED"/>
    <property type="match status" value="1"/>
</dbReference>
<accession>A0A8B9AUW3</accession>
<evidence type="ECO:0000259" key="7">
    <source>
        <dbReference type="PROSITE" id="PS50888"/>
    </source>
</evidence>